<dbReference type="SUPFAM" id="SSF51261">
    <property type="entry name" value="Duplicated hybrid motif"/>
    <property type="match status" value="1"/>
</dbReference>
<reference evidence="4 5" key="1">
    <citation type="submission" date="2019-05" db="EMBL/GenBank/DDBJ databases">
        <title>We sequenced the genome of Paenibacillus hemerocallicola KCTC 33185 for further insight into its adaptation and study the phylogeny of Paenibacillus.</title>
        <authorList>
            <person name="Narsing Rao M.P."/>
        </authorList>
    </citation>
    <scope>NUCLEOTIDE SEQUENCE [LARGE SCALE GENOMIC DNA]</scope>
    <source>
        <strain evidence="4 5">KCTC 33185</strain>
    </source>
</reference>
<dbReference type="PROSITE" id="PS51257">
    <property type="entry name" value="PROKAR_LIPOPROTEIN"/>
    <property type="match status" value="1"/>
</dbReference>
<dbReference type="InterPro" id="IPR011055">
    <property type="entry name" value="Dup_hybrid_motif"/>
</dbReference>
<protein>
    <submittedName>
        <fullName evidence="4">M23 family peptidase</fullName>
    </submittedName>
</protein>
<dbReference type="OrthoDB" id="9805799at2"/>
<feature type="region of interest" description="Disordered" evidence="1">
    <location>
        <begin position="102"/>
        <end position="126"/>
    </location>
</feature>
<name>A0A5C4T7W7_9BACL</name>
<evidence type="ECO:0000313" key="4">
    <source>
        <dbReference type="EMBL" id="TNJ64409.1"/>
    </source>
</evidence>
<dbReference type="RefSeq" id="WP_139604155.1">
    <property type="nucleotide sequence ID" value="NZ_VDCQ01000030.1"/>
</dbReference>
<dbReference type="Gene3D" id="2.70.70.10">
    <property type="entry name" value="Glucose Permease (Domain IIA)"/>
    <property type="match status" value="1"/>
</dbReference>
<dbReference type="InterPro" id="IPR050570">
    <property type="entry name" value="Cell_wall_metabolism_enzyme"/>
</dbReference>
<keyword evidence="2" id="KW-0812">Transmembrane</keyword>
<evidence type="ECO:0000313" key="5">
    <source>
        <dbReference type="Proteomes" id="UP000307943"/>
    </source>
</evidence>
<feature type="domain" description="M23ase beta-sheet core" evidence="3">
    <location>
        <begin position="360"/>
        <end position="454"/>
    </location>
</feature>
<dbReference type="AlphaFoldDB" id="A0A5C4T7W7"/>
<dbReference type="CDD" id="cd12797">
    <property type="entry name" value="M23_peptidase"/>
    <property type="match status" value="1"/>
</dbReference>
<keyword evidence="5" id="KW-1185">Reference proteome</keyword>
<keyword evidence="2" id="KW-0472">Membrane</keyword>
<dbReference type="InterPro" id="IPR016047">
    <property type="entry name" value="M23ase_b-sheet_dom"/>
</dbReference>
<organism evidence="4 5">
    <name type="scientific">Paenibacillus hemerocallicola</name>
    <dbReference type="NCBI Taxonomy" id="1172614"/>
    <lineage>
        <taxon>Bacteria</taxon>
        <taxon>Bacillati</taxon>
        <taxon>Bacillota</taxon>
        <taxon>Bacilli</taxon>
        <taxon>Bacillales</taxon>
        <taxon>Paenibacillaceae</taxon>
        <taxon>Paenibacillus</taxon>
    </lineage>
</organism>
<sequence>MHPRNKSKARGAMAPRPRKRGLWIALSVSLAACLAVLVYEQRPAQAPSTDTVIESLPVKKPAPEAVEFRMTDFEHGWLRYSDGATKVTNDGGAIWQDSSTEPAVQALSGSGAGGEPADRGEWSLAPAEQPNPATVVYETKPYSVKQSQFLTDRFGWALLGSGSGLPIPLLVTTDGGETWRADVTADVREAVQTEKRREEQAVREAALYETPEQAKLAMRSAWALLPDQASVGDAVLVRHNKPGDVAWQGKTYKLQPFGSGYYTYIPIPMQAKPGEYPIGDVVLTVKEKKFQTQYLQVSQQMESMRQDTDRIQADQKKIDAARSKSEPEFLYTSAFIQPIQGILTTPYGYTRYVNGKLDSSHTAIDLAAKEGTPIKATNDGIVALADSLYLTGNAIYLDHGMGLFSQYAHLSELRVKTGDRVKKGDIIGLVGTTGFSTGPHLHFTFWMHNVPTNPNLFFDTVPFRWNAAKK</sequence>
<dbReference type="PANTHER" id="PTHR21666">
    <property type="entry name" value="PEPTIDASE-RELATED"/>
    <property type="match status" value="1"/>
</dbReference>
<dbReference type="Pfam" id="PF01551">
    <property type="entry name" value="Peptidase_M23"/>
    <property type="match status" value="1"/>
</dbReference>
<dbReference type="GO" id="GO:0004222">
    <property type="term" value="F:metalloendopeptidase activity"/>
    <property type="evidence" value="ECO:0007669"/>
    <property type="project" value="TreeGrafter"/>
</dbReference>
<evidence type="ECO:0000259" key="3">
    <source>
        <dbReference type="Pfam" id="PF01551"/>
    </source>
</evidence>
<gene>
    <name evidence="4" type="ORF">FE784_20810</name>
</gene>
<proteinExistence type="predicted"/>
<dbReference type="PANTHER" id="PTHR21666:SF270">
    <property type="entry name" value="MUREIN HYDROLASE ACTIVATOR ENVC"/>
    <property type="match status" value="1"/>
</dbReference>
<keyword evidence="2" id="KW-1133">Transmembrane helix</keyword>
<accession>A0A5C4T7W7</accession>
<dbReference type="EMBL" id="VDCQ01000030">
    <property type="protein sequence ID" value="TNJ64409.1"/>
    <property type="molecule type" value="Genomic_DNA"/>
</dbReference>
<comment type="caution">
    <text evidence="4">The sequence shown here is derived from an EMBL/GenBank/DDBJ whole genome shotgun (WGS) entry which is preliminary data.</text>
</comment>
<dbReference type="Proteomes" id="UP000307943">
    <property type="component" value="Unassembled WGS sequence"/>
</dbReference>
<feature type="transmembrane region" description="Helical" evidence="2">
    <location>
        <begin position="21"/>
        <end position="39"/>
    </location>
</feature>
<evidence type="ECO:0000256" key="2">
    <source>
        <dbReference type="SAM" id="Phobius"/>
    </source>
</evidence>
<evidence type="ECO:0000256" key="1">
    <source>
        <dbReference type="SAM" id="MobiDB-lite"/>
    </source>
</evidence>